<gene>
    <name evidence="1" type="ORF">METZ01_LOCUS103986</name>
</gene>
<dbReference type="SUPFAM" id="SSF89562">
    <property type="entry name" value="RraA-like"/>
    <property type="match status" value="1"/>
</dbReference>
<evidence type="ECO:0000313" key="1">
    <source>
        <dbReference type="EMBL" id="SVA51132.1"/>
    </source>
</evidence>
<sequence length="241" mass="26546">MPDIDPISEETLHTLKNIPTQTLIDGLWVKGWPSTYVEGAIPLRLGQSMAGRAVTLRFVPHRPDLANDKPKGENSAEYVAIELCGPNEVLVIDALGWKYSSIGGDIKFMRLMQRKVGGLVTDGGVRDSVVLKEYGFPVFSASTTAKQGPADFWPWQVNDAIQCGGVLVRPGDAIVGDDDGVVVVPKPEVDDVIRIAHQREEVEEVIKQQLEVEGCSPGKYYPFNDNTWELYEEKTGKKPVV</sequence>
<reference evidence="1" key="1">
    <citation type="submission" date="2018-05" db="EMBL/GenBank/DDBJ databases">
        <authorList>
            <person name="Lanie J.A."/>
            <person name="Ng W.-L."/>
            <person name="Kazmierczak K.M."/>
            <person name="Andrzejewski T.M."/>
            <person name="Davidsen T.M."/>
            <person name="Wayne K.J."/>
            <person name="Tettelin H."/>
            <person name="Glass J.I."/>
            <person name="Rusch D."/>
            <person name="Podicherti R."/>
            <person name="Tsui H.-C.T."/>
            <person name="Winkler M.E."/>
        </authorList>
    </citation>
    <scope>NUCLEOTIDE SEQUENCE</scope>
</reference>
<dbReference type="EMBL" id="UINC01011610">
    <property type="protein sequence ID" value="SVA51132.1"/>
    <property type="molecule type" value="Genomic_DNA"/>
</dbReference>
<proteinExistence type="predicted"/>
<organism evidence="1">
    <name type="scientific">marine metagenome</name>
    <dbReference type="NCBI Taxonomy" id="408172"/>
    <lineage>
        <taxon>unclassified sequences</taxon>
        <taxon>metagenomes</taxon>
        <taxon>ecological metagenomes</taxon>
    </lineage>
</organism>
<dbReference type="CDD" id="cd16841">
    <property type="entry name" value="RraA_family"/>
    <property type="match status" value="1"/>
</dbReference>
<dbReference type="Gene3D" id="3.50.30.40">
    <property type="entry name" value="Ribonuclease E inhibitor RraA/RraA-like"/>
    <property type="match status" value="1"/>
</dbReference>
<dbReference type="InterPro" id="IPR036704">
    <property type="entry name" value="RraA/RraA-like_sf"/>
</dbReference>
<protein>
    <submittedName>
        <fullName evidence="1">Uncharacterized protein</fullName>
    </submittedName>
</protein>
<dbReference type="InterPro" id="IPR005493">
    <property type="entry name" value="RraA/RraA-like"/>
</dbReference>
<accession>A0A381WFA0</accession>
<dbReference type="Pfam" id="PF03737">
    <property type="entry name" value="RraA-like"/>
    <property type="match status" value="1"/>
</dbReference>
<dbReference type="PANTHER" id="PTHR33254:SF16">
    <property type="entry name" value="BLR3842 PROTEIN"/>
    <property type="match status" value="1"/>
</dbReference>
<dbReference type="AlphaFoldDB" id="A0A381WFA0"/>
<name>A0A381WFA0_9ZZZZ</name>
<dbReference type="PANTHER" id="PTHR33254">
    <property type="entry name" value="4-HYDROXY-4-METHYL-2-OXOGLUTARATE ALDOLASE 3-RELATED"/>
    <property type="match status" value="1"/>
</dbReference>